<name>A0ABV0A521_9HYPH</name>
<comment type="caution">
    <text evidence="1">The sequence shown here is derived from an EMBL/GenBank/DDBJ whole genome shotgun (WGS) entry which is preliminary data.</text>
</comment>
<sequence>MNSAAHSIAPADRWGPFAEGIDPAERLARLRSLRAIAHLCLGPRGDAFVGALHQSERDPDHMPAALRALDALAPLDRRQVLASFARLHRPPA</sequence>
<organism evidence="1 2">
    <name type="scientific">Methylobacterium ajmalii</name>
    <dbReference type="NCBI Taxonomy" id="2738439"/>
    <lineage>
        <taxon>Bacteria</taxon>
        <taxon>Pseudomonadati</taxon>
        <taxon>Pseudomonadota</taxon>
        <taxon>Alphaproteobacteria</taxon>
        <taxon>Hyphomicrobiales</taxon>
        <taxon>Methylobacteriaceae</taxon>
        <taxon>Methylobacterium</taxon>
    </lineage>
</organism>
<dbReference type="RefSeq" id="WP_346013870.1">
    <property type="nucleotide sequence ID" value="NZ_JAQYXP010000009.1"/>
</dbReference>
<dbReference type="Proteomes" id="UP001407347">
    <property type="component" value="Unassembled WGS sequence"/>
</dbReference>
<reference evidence="1 2" key="1">
    <citation type="journal article" date="2023" name="PLoS ONE">
        <title>Complete genome assembly of Hawai'i environmental nontuberculous mycobacteria reveals unexpected co-isolation with methylobacteria.</title>
        <authorList>
            <person name="Hendrix J."/>
            <person name="Epperson L.E."/>
            <person name="Tong E.I."/>
            <person name="Chan Y.L."/>
            <person name="Hasan N.A."/>
            <person name="Dawrs S.N."/>
            <person name="Norton G.J."/>
            <person name="Virdi R."/>
            <person name="Crooks J.L."/>
            <person name="Chan E.D."/>
            <person name="Honda J.R."/>
            <person name="Strong M."/>
        </authorList>
    </citation>
    <scope>NUCLEOTIDE SEQUENCE [LARGE SCALE GENOMIC DNA]</scope>
    <source>
        <strain evidence="1 2">NJH_HI04-1</strain>
    </source>
</reference>
<evidence type="ECO:0000313" key="2">
    <source>
        <dbReference type="Proteomes" id="UP001407347"/>
    </source>
</evidence>
<proteinExistence type="predicted"/>
<keyword evidence="2" id="KW-1185">Reference proteome</keyword>
<accession>A0ABV0A521</accession>
<dbReference type="EMBL" id="JAQYXP010000009">
    <property type="protein sequence ID" value="MEN3238922.1"/>
    <property type="molecule type" value="Genomic_DNA"/>
</dbReference>
<protein>
    <submittedName>
        <fullName evidence="1">Uncharacterized protein</fullName>
    </submittedName>
</protein>
<evidence type="ECO:0000313" key="1">
    <source>
        <dbReference type="EMBL" id="MEN3238922.1"/>
    </source>
</evidence>
<gene>
    <name evidence="1" type="ORF">PUR29_36415</name>
</gene>